<sequence>MFKKSLAVIILATGLFGIHASSFAASPKETLAAFHEALVSGDKTKALAQLSPEIAIYEAGYVERSRDEYASHHLGGDMQFAKSSTRKVLKQTERIDGNTAVVWEETETTGTSRGQPVHVFGTGTAVLEKKGDDWLIVHVHWSSRKAK</sequence>
<dbReference type="EMBL" id="JRYB01000001">
    <property type="protein sequence ID" value="OIJ40565.1"/>
    <property type="molecule type" value="Genomic_DNA"/>
</dbReference>
<keyword evidence="3" id="KW-0808">Transferase</keyword>
<protein>
    <submittedName>
        <fullName evidence="3">Calcium/calmodulin dependent kinase II Association family protein</fullName>
    </submittedName>
</protein>
<evidence type="ECO:0000313" key="3">
    <source>
        <dbReference type="EMBL" id="OIJ40565.1"/>
    </source>
</evidence>
<evidence type="ECO:0000313" key="4">
    <source>
        <dbReference type="Proteomes" id="UP000180246"/>
    </source>
</evidence>
<dbReference type="AlphaFoldDB" id="A0A1S2N669"/>
<reference evidence="3 4" key="1">
    <citation type="submission" date="2014-10" db="EMBL/GenBank/DDBJ databases">
        <authorList>
            <person name="Seo M.-J."/>
            <person name="Seok Y.J."/>
            <person name="Cha I.-T."/>
        </authorList>
    </citation>
    <scope>NUCLEOTIDE SEQUENCE [LARGE SCALE GENOMIC DNA]</scope>
    <source>
        <strain evidence="3 4">NEU</strain>
    </source>
</reference>
<evidence type="ECO:0000256" key="1">
    <source>
        <dbReference type="SAM" id="SignalP"/>
    </source>
</evidence>
<dbReference type="InterPro" id="IPR027843">
    <property type="entry name" value="DUF4440"/>
</dbReference>
<dbReference type="InterPro" id="IPR032710">
    <property type="entry name" value="NTF2-like_dom_sf"/>
</dbReference>
<keyword evidence="3" id="KW-0418">Kinase</keyword>
<comment type="caution">
    <text evidence="3">The sequence shown here is derived from an EMBL/GenBank/DDBJ whole genome shotgun (WGS) entry which is preliminary data.</text>
</comment>
<dbReference type="GO" id="GO:0016301">
    <property type="term" value="F:kinase activity"/>
    <property type="evidence" value="ECO:0007669"/>
    <property type="project" value="UniProtKB-KW"/>
</dbReference>
<dbReference type="RefSeq" id="WP_083415461.1">
    <property type="nucleotide sequence ID" value="NZ_DALZFR010000155.1"/>
</dbReference>
<dbReference type="SUPFAM" id="SSF54427">
    <property type="entry name" value="NTF2-like"/>
    <property type="match status" value="1"/>
</dbReference>
<dbReference type="Proteomes" id="UP000180246">
    <property type="component" value="Unassembled WGS sequence"/>
</dbReference>
<feature type="domain" description="DUF4440" evidence="2">
    <location>
        <begin position="31"/>
        <end position="136"/>
    </location>
</feature>
<accession>A0A1S2N669</accession>
<evidence type="ECO:0000259" key="2">
    <source>
        <dbReference type="Pfam" id="PF14534"/>
    </source>
</evidence>
<proteinExistence type="predicted"/>
<dbReference type="Gene3D" id="3.10.450.50">
    <property type="match status" value="1"/>
</dbReference>
<name>A0A1S2N669_9BURK</name>
<feature type="signal peptide" evidence="1">
    <location>
        <begin position="1"/>
        <end position="24"/>
    </location>
</feature>
<organism evidence="3 4">
    <name type="scientific">Massilia timonae</name>
    <dbReference type="NCBI Taxonomy" id="47229"/>
    <lineage>
        <taxon>Bacteria</taxon>
        <taxon>Pseudomonadati</taxon>
        <taxon>Pseudomonadota</taxon>
        <taxon>Betaproteobacteria</taxon>
        <taxon>Burkholderiales</taxon>
        <taxon>Oxalobacteraceae</taxon>
        <taxon>Telluria group</taxon>
        <taxon>Massilia</taxon>
    </lineage>
</organism>
<gene>
    <name evidence="3" type="ORF">LO55_4108</name>
</gene>
<feature type="chain" id="PRO_5012142179" evidence="1">
    <location>
        <begin position="25"/>
        <end position="147"/>
    </location>
</feature>
<keyword evidence="1" id="KW-0732">Signal</keyword>
<dbReference type="Pfam" id="PF14534">
    <property type="entry name" value="DUF4440"/>
    <property type="match status" value="1"/>
</dbReference>